<organism evidence="2 3">
    <name type="scientific">Nitzschia inconspicua</name>
    <dbReference type="NCBI Taxonomy" id="303405"/>
    <lineage>
        <taxon>Eukaryota</taxon>
        <taxon>Sar</taxon>
        <taxon>Stramenopiles</taxon>
        <taxon>Ochrophyta</taxon>
        <taxon>Bacillariophyta</taxon>
        <taxon>Bacillariophyceae</taxon>
        <taxon>Bacillariophycidae</taxon>
        <taxon>Bacillariales</taxon>
        <taxon>Bacillariaceae</taxon>
        <taxon>Nitzschia</taxon>
    </lineage>
</organism>
<dbReference type="PANTHER" id="PTHR11091:SF0">
    <property type="entry name" value="MALATE DEHYDROGENASE"/>
    <property type="match status" value="1"/>
</dbReference>
<dbReference type="Proteomes" id="UP000693970">
    <property type="component" value="Unassembled WGS sequence"/>
</dbReference>
<dbReference type="AlphaFoldDB" id="A0A9K3M4A1"/>
<evidence type="ECO:0000313" key="3">
    <source>
        <dbReference type="Proteomes" id="UP000693970"/>
    </source>
</evidence>
<name>A0A9K3M4A1_9STRA</name>
<sequence length="410" mass="43228">MTLTLPSRIAFSYLLRRTTLSRPRSTVHCPKLWSPLQQAVLSELSIPSNDNNRPRYSSTSSKEDDVVMVSIEDAQSTTAKALERIGWDANDAAIQAEIMTTAEVCGNNQGLVKMYDPFQMLPAQNAGKPKLERVTQNSAVVNAMQAPGMLGAVTAADQAVKLLQDNPQQAISIVTCYNTSTSSGQLAFYVDRLARQGYVGLAAANSPELVSAAPGAQPVFGTNPLAVGIPTKQGDEPFTFDMATSAVALFGVLSAKAKGQPLPTGVAYDATGQFTTDAAAVLDGGSIATFGGHKGLGLALCVELLAGALSGSAVLGQVPSKKEAKNWGHVFIGIQPNLLVDDYNSKVSSILETVRASAGNGNQIRIPGQRSTETAQEHRSKGIVPVPSKIWESILRTAQHGLPEKRGKGS</sequence>
<feature type="compositionally biased region" description="Polar residues" evidence="1">
    <location>
        <begin position="45"/>
        <end position="60"/>
    </location>
</feature>
<evidence type="ECO:0000313" key="2">
    <source>
        <dbReference type="EMBL" id="KAG7372990.1"/>
    </source>
</evidence>
<keyword evidence="3" id="KW-1185">Reference proteome</keyword>
<gene>
    <name evidence="2" type="ORF">IV203_033714</name>
</gene>
<dbReference type="EMBL" id="JAGRRH010000002">
    <property type="protein sequence ID" value="KAG7372990.1"/>
    <property type="molecule type" value="Genomic_DNA"/>
</dbReference>
<dbReference type="InterPro" id="IPR003767">
    <property type="entry name" value="Malate/L-lactate_DH-like"/>
</dbReference>
<comment type="caution">
    <text evidence="2">The sequence shown here is derived from an EMBL/GenBank/DDBJ whole genome shotgun (WGS) entry which is preliminary data.</text>
</comment>
<reference evidence="2" key="1">
    <citation type="journal article" date="2021" name="Sci. Rep.">
        <title>Diploid genomic architecture of Nitzschia inconspicua, an elite biomass production diatom.</title>
        <authorList>
            <person name="Oliver A."/>
            <person name="Podell S."/>
            <person name="Pinowska A."/>
            <person name="Traller J.C."/>
            <person name="Smith S.R."/>
            <person name="McClure R."/>
            <person name="Beliaev A."/>
            <person name="Bohutskyi P."/>
            <person name="Hill E.A."/>
            <person name="Rabines A."/>
            <person name="Zheng H."/>
            <person name="Allen L.Z."/>
            <person name="Kuo A."/>
            <person name="Grigoriev I.V."/>
            <person name="Allen A.E."/>
            <person name="Hazlebeck D."/>
            <person name="Allen E.E."/>
        </authorList>
    </citation>
    <scope>NUCLEOTIDE SEQUENCE</scope>
    <source>
        <strain evidence="2">Hildebrandi</strain>
    </source>
</reference>
<dbReference type="Pfam" id="PF02615">
    <property type="entry name" value="Ldh_2"/>
    <property type="match status" value="1"/>
</dbReference>
<accession>A0A9K3M4A1</accession>
<dbReference type="PANTHER" id="PTHR11091">
    <property type="entry name" value="OXIDOREDUCTASE-RELATED"/>
    <property type="match status" value="1"/>
</dbReference>
<evidence type="ECO:0000256" key="1">
    <source>
        <dbReference type="SAM" id="MobiDB-lite"/>
    </source>
</evidence>
<reference evidence="2" key="2">
    <citation type="submission" date="2021-04" db="EMBL/GenBank/DDBJ databases">
        <authorList>
            <person name="Podell S."/>
        </authorList>
    </citation>
    <scope>NUCLEOTIDE SEQUENCE</scope>
    <source>
        <strain evidence="2">Hildebrandi</strain>
    </source>
</reference>
<feature type="region of interest" description="Disordered" evidence="1">
    <location>
        <begin position="45"/>
        <end position="64"/>
    </location>
</feature>
<dbReference type="OrthoDB" id="3512640at2759"/>
<proteinExistence type="predicted"/>
<protein>
    <submittedName>
        <fullName evidence="2">Malate dehydrogenase</fullName>
    </submittedName>
</protein>
<dbReference type="GO" id="GO:0016491">
    <property type="term" value="F:oxidoreductase activity"/>
    <property type="evidence" value="ECO:0007669"/>
    <property type="project" value="InterPro"/>
</dbReference>